<dbReference type="InterPro" id="IPR018193">
    <property type="entry name" value="Glyc_kinase_flavodox-like_fold"/>
</dbReference>
<dbReference type="InterPro" id="IPR018197">
    <property type="entry name" value="Glycerate_kinase_RE-like"/>
</dbReference>
<dbReference type="GO" id="GO:0031388">
    <property type="term" value="P:organic acid phosphorylation"/>
    <property type="evidence" value="ECO:0007669"/>
    <property type="project" value="UniProtKB-UniRule"/>
</dbReference>
<dbReference type="AlphaFoldDB" id="A0A380JDD4"/>
<proteinExistence type="inferred from homology"/>
<dbReference type="InterPro" id="IPR036129">
    <property type="entry name" value="Glycerate_kinase_sf"/>
</dbReference>
<evidence type="ECO:0000256" key="1">
    <source>
        <dbReference type="ARBA" id="ARBA00006284"/>
    </source>
</evidence>
<keyword evidence="2 4" id="KW-0808">Transferase</keyword>
<dbReference type="Pfam" id="PF02595">
    <property type="entry name" value="Gly_kinase"/>
    <property type="match status" value="1"/>
</dbReference>
<dbReference type="SUPFAM" id="SSF110738">
    <property type="entry name" value="Glycerate kinase I"/>
    <property type="match status" value="1"/>
</dbReference>
<dbReference type="Proteomes" id="UP000254082">
    <property type="component" value="Unassembled WGS sequence"/>
</dbReference>
<dbReference type="GO" id="GO:0008887">
    <property type="term" value="F:glycerate kinase activity"/>
    <property type="evidence" value="ECO:0007669"/>
    <property type="project" value="UniProtKB-UniRule"/>
</dbReference>
<dbReference type="InterPro" id="IPR004381">
    <property type="entry name" value="Glycerate_kinase"/>
</dbReference>
<protein>
    <submittedName>
        <fullName evidence="5">Glycerate kinase</fullName>
        <ecNumber evidence="5">2.7.1.31</ecNumber>
    </submittedName>
</protein>
<reference evidence="5 6" key="1">
    <citation type="submission" date="2018-06" db="EMBL/GenBank/DDBJ databases">
        <authorList>
            <consortium name="Pathogen Informatics"/>
            <person name="Doyle S."/>
        </authorList>
    </citation>
    <scope>NUCLEOTIDE SEQUENCE [LARGE SCALE GENOMIC DNA]</scope>
    <source>
        <strain evidence="6">NCTC 11391</strain>
    </source>
</reference>
<evidence type="ECO:0000256" key="4">
    <source>
        <dbReference type="PIRNR" id="PIRNR006078"/>
    </source>
</evidence>
<dbReference type="Gene3D" id="3.40.50.10350">
    <property type="entry name" value="Glycerate kinase, domain 1"/>
    <property type="match status" value="1"/>
</dbReference>
<dbReference type="RefSeq" id="WP_167410119.1">
    <property type="nucleotide sequence ID" value="NZ_UHFA01000002.1"/>
</dbReference>
<keyword evidence="3 4" id="KW-0418">Kinase</keyword>
<organism evidence="5 6">
    <name type="scientific">Streptococcus downei MFe28</name>
    <dbReference type="NCBI Taxonomy" id="764290"/>
    <lineage>
        <taxon>Bacteria</taxon>
        <taxon>Bacillati</taxon>
        <taxon>Bacillota</taxon>
        <taxon>Bacilli</taxon>
        <taxon>Lactobacillales</taxon>
        <taxon>Streptococcaceae</taxon>
        <taxon>Streptococcus</taxon>
    </lineage>
</organism>
<dbReference type="EC" id="2.7.1.31" evidence="5"/>
<keyword evidence="6" id="KW-1185">Reference proteome</keyword>
<dbReference type="PANTHER" id="PTHR21599">
    <property type="entry name" value="GLYCERATE KINASE"/>
    <property type="match status" value="1"/>
</dbReference>
<dbReference type="PIRSF" id="PIRSF006078">
    <property type="entry name" value="GlxK"/>
    <property type="match status" value="1"/>
</dbReference>
<evidence type="ECO:0000256" key="3">
    <source>
        <dbReference type="ARBA" id="ARBA00022777"/>
    </source>
</evidence>
<evidence type="ECO:0000256" key="2">
    <source>
        <dbReference type="ARBA" id="ARBA00022679"/>
    </source>
</evidence>
<gene>
    <name evidence="5" type="primary">glxK</name>
    <name evidence="5" type="ORF">NCTC11391_01101</name>
</gene>
<dbReference type="NCBIfam" id="TIGR00045">
    <property type="entry name" value="glycerate kinase"/>
    <property type="match status" value="1"/>
</dbReference>
<dbReference type="EMBL" id="UHFA01000002">
    <property type="protein sequence ID" value="SUN36058.1"/>
    <property type="molecule type" value="Genomic_DNA"/>
</dbReference>
<sequence length="382" mass="39638">MRILLAPDSFKESLSAQGVAEALARGFEKSQLDCQLVSLPLGDGGEGTVAALVASLGMTYQDLEVTGPFGQPCQLTYAVKDDLALVEMAELVGLAKIPLDQRNPLRVSTFGLGQLLVHLAEAGYKRVMVGVGGSASNDGGLGMAAGLGYEFFDISGHKLQPLGSNLEKVARISDAAVPNQIKELELTLITDVTNPLCGPQGATYVFAGQKGLPEADFARVNQAMQAFYQLANPAIFDLAGAGAGGGMAAGLVTFAGGQLVSGIDAILDLLDFDQKVKQVDLVLVGEGRMDGQSLAGKAPIGVARRTPAGIPVIAICGSLKDDSPDFPVENIVAAFPIIPQLDSLENTLASASQNLERTACNVGNLLALSHGNKSRPIASRII</sequence>
<comment type="similarity">
    <text evidence="1 4">Belongs to the glycerate kinase type-1 family.</text>
</comment>
<evidence type="ECO:0000313" key="6">
    <source>
        <dbReference type="Proteomes" id="UP000254082"/>
    </source>
</evidence>
<dbReference type="PANTHER" id="PTHR21599:SF0">
    <property type="entry name" value="GLYCERATE KINASE"/>
    <property type="match status" value="1"/>
</dbReference>
<accession>A0A380JDD4</accession>
<evidence type="ECO:0000313" key="5">
    <source>
        <dbReference type="EMBL" id="SUN36058.1"/>
    </source>
</evidence>
<name>A0A380JDD4_STRDO</name>
<dbReference type="Gene3D" id="3.90.1510.10">
    <property type="entry name" value="Glycerate kinase, domain 2"/>
    <property type="match status" value="1"/>
</dbReference>